<dbReference type="Pfam" id="PF01548">
    <property type="entry name" value="DEDD_Tnp_IS110"/>
    <property type="match status" value="1"/>
</dbReference>
<dbReference type="GO" id="GO:0004803">
    <property type="term" value="F:transposase activity"/>
    <property type="evidence" value="ECO:0007669"/>
    <property type="project" value="InterPro"/>
</dbReference>
<evidence type="ECO:0000259" key="3">
    <source>
        <dbReference type="Pfam" id="PF02371"/>
    </source>
</evidence>
<proteinExistence type="predicted"/>
<dbReference type="InterPro" id="IPR003346">
    <property type="entry name" value="Transposase_20"/>
</dbReference>
<comment type="caution">
    <text evidence="4">The sequence shown here is derived from an EMBL/GenBank/DDBJ whole genome shotgun (WGS) entry which is preliminary data.</text>
</comment>
<dbReference type="Pfam" id="PF02371">
    <property type="entry name" value="Transposase_20"/>
    <property type="match status" value="1"/>
</dbReference>
<evidence type="ECO:0000313" key="5">
    <source>
        <dbReference type="Proteomes" id="UP000078272"/>
    </source>
</evidence>
<gene>
    <name evidence="4" type="ORF">NS226_19600</name>
</gene>
<reference evidence="4 5" key="1">
    <citation type="journal article" date="2016" name="Front. Microbiol.">
        <title>Genomic Resource of Rice Seed Associated Bacteria.</title>
        <authorList>
            <person name="Midha S."/>
            <person name="Bansal K."/>
            <person name="Sharma S."/>
            <person name="Kumar N."/>
            <person name="Patil P.P."/>
            <person name="Chaudhry V."/>
            <person name="Patil P.B."/>
        </authorList>
    </citation>
    <scope>NUCLEOTIDE SEQUENCE [LARGE SCALE GENOMIC DNA]</scope>
    <source>
        <strain evidence="4 5">NS226</strain>
    </source>
</reference>
<dbReference type="RefSeq" id="WP_058636398.1">
    <property type="nucleotide sequence ID" value="NZ_LDPZ01000059.1"/>
</dbReference>
<dbReference type="EMBL" id="LDPZ01000059">
    <property type="protein sequence ID" value="KTQ85420.1"/>
    <property type="molecule type" value="Genomic_DNA"/>
</dbReference>
<dbReference type="AlphaFoldDB" id="A0A175R3P8"/>
<dbReference type="PATRIC" id="fig|401562.3.peg.4042"/>
<dbReference type="PANTHER" id="PTHR33055">
    <property type="entry name" value="TRANSPOSASE FOR INSERTION SEQUENCE ELEMENT IS1111A"/>
    <property type="match status" value="1"/>
</dbReference>
<feature type="domain" description="Transposase IS110-like N-terminal" evidence="2">
    <location>
        <begin position="7"/>
        <end position="146"/>
    </location>
</feature>
<dbReference type="InterPro" id="IPR002525">
    <property type="entry name" value="Transp_IS110-like_N"/>
</dbReference>
<sequence>MEKTITIGLDLAKSVFQVHGIAEDGRVVVRKALRRSQVLDFFRGLEPCLVGLEACASAHHWANAIGHFGHTVRMMPAAYVKAYVKRNKTDAADAEAICEAVTRPTMRFVPIKTPNEQAACMVLKTRELFVRQRTQTSNAMRAHMAEFGIIAATGMASIDKLIAILRDEADTRLPLAARAALLEVAEQIEQLSARIEALDTKIVKAVKEDETARRLTSIPGVGPIIAASVRAMIQDPGAFRTGRDLAAWIGITPSARSSGGKERLGGITKRGNTQLRSLLVVGATSILKQARRGLKMPAWVVSLMARKPYKVAAVALANKMARTIWALMVKGGTYRAPTVMVGA</sequence>
<name>A0A175R3P8_9HYPH</name>
<dbReference type="GO" id="GO:0003677">
    <property type="term" value="F:DNA binding"/>
    <property type="evidence" value="ECO:0007669"/>
    <property type="project" value="InterPro"/>
</dbReference>
<dbReference type="InterPro" id="IPR047650">
    <property type="entry name" value="Transpos_IS110"/>
</dbReference>
<dbReference type="NCBIfam" id="NF033542">
    <property type="entry name" value="transpos_IS110"/>
    <property type="match status" value="1"/>
</dbReference>
<organism evidence="4 5">
    <name type="scientific">Aureimonas ureilytica</name>
    <dbReference type="NCBI Taxonomy" id="401562"/>
    <lineage>
        <taxon>Bacteria</taxon>
        <taxon>Pseudomonadati</taxon>
        <taxon>Pseudomonadota</taxon>
        <taxon>Alphaproteobacteria</taxon>
        <taxon>Hyphomicrobiales</taxon>
        <taxon>Aurantimonadaceae</taxon>
        <taxon>Aureimonas</taxon>
    </lineage>
</organism>
<dbReference type="Proteomes" id="UP000078272">
    <property type="component" value="Unassembled WGS sequence"/>
</dbReference>
<dbReference type="PANTHER" id="PTHR33055:SF3">
    <property type="entry name" value="PUTATIVE TRANSPOSASE FOR IS117-RELATED"/>
    <property type="match status" value="1"/>
</dbReference>
<dbReference type="GO" id="GO:0006313">
    <property type="term" value="P:DNA transposition"/>
    <property type="evidence" value="ECO:0007669"/>
    <property type="project" value="InterPro"/>
</dbReference>
<evidence type="ECO:0000313" key="4">
    <source>
        <dbReference type="EMBL" id="KTQ85420.1"/>
    </source>
</evidence>
<feature type="coiled-coil region" evidence="1">
    <location>
        <begin position="181"/>
        <end position="208"/>
    </location>
</feature>
<evidence type="ECO:0000256" key="1">
    <source>
        <dbReference type="SAM" id="Coils"/>
    </source>
</evidence>
<evidence type="ECO:0000259" key="2">
    <source>
        <dbReference type="Pfam" id="PF01548"/>
    </source>
</evidence>
<dbReference type="OrthoDB" id="5289737at2"/>
<protein>
    <submittedName>
        <fullName evidence="4">Transposase</fullName>
    </submittedName>
</protein>
<accession>A0A175R3P8</accession>
<feature type="domain" description="Transposase IS116/IS110/IS902 C-terminal" evidence="3">
    <location>
        <begin position="212"/>
        <end position="289"/>
    </location>
</feature>
<keyword evidence="1" id="KW-0175">Coiled coil</keyword>